<feature type="domain" description="Alpha glucuronidase N-terminal" evidence="4">
    <location>
        <begin position="54"/>
        <end position="141"/>
    </location>
</feature>
<evidence type="ECO:0000256" key="2">
    <source>
        <dbReference type="SAM" id="MobiDB-lite"/>
    </source>
</evidence>
<keyword evidence="1" id="KW-0378">Hydrolase</keyword>
<feature type="region of interest" description="Disordered" evidence="2">
    <location>
        <begin position="245"/>
        <end position="272"/>
    </location>
</feature>
<feature type="chain" id="PRO_5022930086" description="Alpha glucuronidase N-terminal domain-containing protein" evidence="3">
    <location>
        <begin position="26"/>
        <end position="720"/>
    </location>
</feature>
<dbReference type="PANTHER" id="PTHR47406">
    <property type="entry name" value="COAGULATION FACTOR 5/8 TYPE, C-TERMINAL"/>
    <property type="match status" value="1"/>
</dbReference>
<dbReference type="PANTHER" id="PTHR47406:SF2">
    <property type="entry name" value="ALPHA GLUCURONIDASE N-TERMINAL DOMAIN-CONTAINING PROTEIN"/>
    <property type="match status" value="1"/>
</dbReference>
<dbReference type="GO" id="GO:0045493">
    <property type="term" value="P:xylan catabolic process"/>
    <property type="evidence" value="ECO:0007669"/>
    <property type="project" value="InterPro"/>
</dbReference>
<gene>
    <name evidence="5" type="ORF">CA13_28700</name>
</gene>
<comment type="caution">
    <text evidence="5">The sequence shown here is derived from an EMBL/GenBank/DDBJ whole genome shotgun (WGS) entry which is preliminary data.</text>
</comment>
<dbReference type="AlphaFoldDB" id="A0A5C5Z395"/>
<dbReference type="EMBL" id="SJPJ01000001">
    <property type="protein sequence ID" value="TWT81417.1"/>
    <property type="molecule type" value="Genomic_DNA"/>
</dbReference>
<dbReference type="Pfam" id="PF16126">
    <property type="entry name" value="DUF4838"/>
    <property type="match status" value="1"/>
</dbReference>
<evidence type="ECO:0000313" key="6">
    <source>
        <dbReference type="Proteomes" id="UP000315010"/>
    </source>
</evidence>
<dbReference type="GO" id="GO:0046559">
    <property type="term" value="F:alpha-glucuronidase activity"/>
    <property type="evidence" value="ECO:0007669"/>
    <property type="project" value="InterPro"/>
</dbReference>
<dbReference type="Gene3D" id="3.30.379.10">
    <property type="entry name" value="Chitobiase/beta-hexosaminidase domain 2-like"/>
    <property type="match status" value="1"/>
</dbReference>
<evidence type="ECO:0000259" key="4">
    <source>
        <dbReference type="Pfam" id="PF03648"/>
    </source>
</evidence>
<evidence type="ECO:0000256" key="1">
    <source>
        <dbReference type="ARBA" id="ARBA00022801"/>
    </source>
</evidence>
<name>A0A5C5Z395_9BACT</name>
<feature type="compositionally biased region" description="Basic and acidic residues" evidence="2">
    <location>
        <begin position="245"/>
        <end position="255"/>
    </location>
</feature>
<accession>A0A5C5Z395</accession>
<sequence precursor="true">MTRKAAMSMILWTVVLILMSESANAGVVVLAQKGPIPAQEEVVWNDDDITDDNACTMAFAADELQKFLRLITQHEEDWAVVDSADAGNENQVVLTLVAASEVQKPLGNEGYIISTRNFGTSWRVEIKATSRIGILYGAYDFLNRLGVRWFSPGEPGQVVPSSELKTIPSINTVEKPDFLLRGFHAWEDRADHDFLLWMARNRLNYWCIQQSNKPMLHKLGIRLAGAEHRIHSWYLGATNPYPYDHENFKGDDTRPADPYPTSPSYAGDENEDGSLSYYEAHPEWYGLVKGKRIPGPGSPKGKGIRHGVNFCTSNQDALSEFVKNAVEDLETGRLKQAAIVNVWLLDNAQWCECENCQKTGSPTDRNLRVVHALDRAIKVARQEGRIKRTIRLLFLTYNDVIDPPTRPLPDDFDYDTCIATFFPIRRCYVHDMQDEHCDLNSRFNGIFNDWTVSADRHYRGQMFVGEYYNVSRFKSLPMSFMNTMSQDIPYYHKLGARYFHYMHVSTKNWGNKALTNWQMAQQLWDVEADVEALWKDYFLTRYGKAADEMRRFYEGLEPMLSNVTWLKYTAGPNLNRGSKDAFKGSHLSYDQTGVGPSLLDMRKSGDACRSIINRVIAMELPERVRQRVLENERMLAYGELTLEYYDLAEQGFDAVRRNETAEANQLLEQLETVASKLKQDTVSASNAGEHANAENALDATYANGAARALRRKIAKMTGTK</sequence>
<dbReference type="SUPFAM" id="SSF55545">
    <property type="entry name" value="beta-N-acetylhexosaminidase-like domain"/>
    <property type="match status" value="1"/>
</dbReference>
<feature type="signal peptide" evidence="3">
    <location>
        <begin position="1"/>
        <end position="25"/>
    </location>
</feature>
<evidence type="ECO:0000313" key="5">
    <source>
        <dbReference type="EMBL" id="TWT81417.1"/>
    </source>
</evidence>
<reference evidence="5 6" key="1">
    <citation type="submission" date="2019-02" db="EMBL/GenBank/DDBJ databases">
        <title>Deep-cultivation of Planctomycetes and their phenomic and genomic characterization uncovers novel biology.</title>
        <authorList>
            <person name="Wiegand S."/>
            <person name="Jogler M."/>
            <person name="Boedeker C."/>
            <person name="Pinto D."/>
            <person name="Vollmers J."/>
            <person name="Rivas-Marin E."/>
            <person name="Kohn T."/>
            <person name="Peeters S.H."/>
            <person name="Heuer A."/>
            <person name="Rast P."/>
            <person name="Oberbeckmann S."/>
            <person name="Bunk B."/>
            <person name="Jeske O."/>
            <person name="Meyerdierks A."/>
            <person name="Storesund J.E."/>
            <person name="Kallscheuer N."/>
            <person name="Luecker S."/>
            <person name="Lage O.M."/>
            <person name="Pohl T."/>
            <person name="Merkel B.J."/>
            <person name="Hornburger P."/>
            <person name="Mueller R.-W."/>
            <person name="Bruemmer F."/>
            <person name="Labrenz M."/>
            <person name="Spormann A.M."/>
            <person name="Op Den Camp H."/>
            <person name="Overmann J."/>
            <person name="Amann R."/>
            <person name="Jetten M.S.M."/>
            <person name="Mascher T."/>
            <person name="Medema M.H."/>
            <person name="Devos D.P."/>
            <person name="Kaster A.-K."/>
            <person name="Ovreas L."/>
            <person name="Rohde M."/>
            <person name="Galperin M.Y."/>
            <person name="Jogler C."/>
        </authorList>
    </citation>
    <scope>NUCLEOTIDE SEQUENCE [LARGE SCALE GENOMIC DNA]</scope>
    <source>
        <strain evidence="5 6">CA13</strain>
    </source>
</reference>
<proteinExistence type="predicted"/>
<protein>
    <recommendedName>
        <fullName evidence="4">Alpha glucuronidase N-terminal domain-containing protein</fullName>
    </recommendedName>
</protein>
<evidence type="ECO:0000256" key="3">
    <source>
        <dbReference type="SAM" id="SignalP"/>
    </source>
</evidence>
<dbReference type="InterPro" id="IPR029018">
    <property type="entry name" value="Hex-like_dom2"/>
</dbReference>
<keyword evidence="6" id="KW-1185">Reference proteome</keyword>
<dbReference type="InterPro" id="IPR005154">
    <property type="entry name" value="Glyco_hydro_67_aGlcAse_N"/>
</dbReference>
<dbReference type="Proteomes" id="UP000315010">
    <property type="component" value="Unassembled WGS sequence"/>
</dbReference>
<dbReference type="Pfam" id="PF03648">
    <property type="entry name" value="Glyco_hydro_67N"/>
    <property type="match status" value="1"/>
</dbReference>
<dbReference type="InterPro" id="IPR032287">
    <property type="entry name" value="DUF4838"/>
</dbReference>
<organism evidence="5 6">
    <name type="scientific">Novipirellula herctigrandis</name>
    <dbReference type="NCBI Taxonomy" id="2527986"/>
    <lineage>
        <taxon>Bacteria</taxon>
        <taxon>Pseudomonadati</taxon>
        <taxon>Planctomycetota</taxon>
        <taxon>Planctomycetia</taxon>
        <taxon>Pirellulales</taxon>
        <taxon>Pirellulaceae</taxon>
        <taxon>Novipirellula</taxon>
    </lineage>
</organism>
<keyword evidence="3" id="KW-0732">Signal</keyword>